<keyword evidence="2" id="KW-1003">Cell membrane</keyword>
<organism evidence="10 11">
    <name type="scientific">Exocentrus adspersus</name>
    <dbReference type="NCBI Taxonomy" id="1586481"/>
    <lineage>
        <taxon>Eukaryota</taxon>
        <taxon>Metazoa</taxon>
        <taxon>Ecdysozoa</taxon>
        <taxon>Arthropoda</taxon>
        <taxon>Hexapoda</taxon>
        <taxon>Insecta</taxon>
        <taxon>Pterygota</taxon>
        <taxon>Neoptera</taxon>
        <taxon>Endopterygota</taxon>
        <taxon>Coleoptera</taxon>
        <taxon>Polyphaga</taxon>
        <taxon>Cucujiformia</taxon>
        <taxon>Chrysomeloidea</taxon>
        <taxon>Cerambycidae</taxon>
        <taxon>Lamiinae</taxon>
        <taxon>Acanthocinini</taxon>
        <taxon>Exocentrus</taxon>
    </lineage>
</organism>
<reference evidence="10 11" key="1">
    <citation type="journal article" date="2023" name="Insect Mol. Biol.">
        <title>Genome sequencing provides insights into the evolution of gene families encoding plant cell wall-degrading enzymes in longhorned beetles.</title>
        <authorList>
            <person name="Shin N.R."/>
            <person name="Okamura Y."/>
            <person name="Kirsch R."/>
            <person name="Pauchet Y."/>
        </authorList>
    </citation>
    <scope>NUCLEOTIDE SEQUENCE [LARGE SCALE GENOMIC DNA]</scope>
    <source>
        <strain evidence="10">EAD_L_NR</strain>
    </source>
</reference>
<feature type="transmembrane region" description="Helical" evidence="8">
    <location>
        <begin position="320"/>
        <end position="342"/>
    </location>
</feature>
<dbReference type="Proteomes" id="UP001159042">
    <property type="component" value="Unassembled WGS sequence"/>
</dbReference>
<sequence>MRQRNSEYFTYTLLVVFAVDLLATSGDITLSWTSPIYPKLYSNDTSINPFEEPITEDQDAWIGSLVTIGAVIGPLPFGFIAEHLGRKVALLSIAIPHMISYFTLAFAKNVYIYYAARFLGGLAMGGGYTVLPMYIAEVSQDATRGMMSQTLNVFWAIGNFLPYAIGPFISVMYFNIILACIPTTFFVLFLFLAPETPYFLVGKNKLEKAEQALLLLRSGNQEQTRQEFEYIKTHFKGEEDGHFSDIFRNKGLRKAFIVCIVLIIAQELSGFCAITFYLQPIFEAAGTSLSADISALIVGSTIFLSSFILPFVIDSIGRKILTIVSCFGMSAALLMLGAFFFVKDSTDLDADNISWMPIFSLIFFIVSFNMGIGSIPWTLSSELFPSNVKQVSSSALSSACWITSFFVTKFFNDMNHTMKRSGTFWFFSAVCLAAAIFSIIFVPETKGKSFSEIQEMLNPGSQQQKTERKESNLLALTGDTTLTWSSPVLPKLYSNDSNVNPLGRPITTTEESWIGSLQYIGAMCGILPFAVLADRIGRKPVLLALAFPHIISFLTFAFARDIEWYYVGRFLGGVSLSSVYIVLPITFASFGDLFPYITGPYMPLMWFNITLAVFPILFFVLFLLLAPESPYFYVGRGKNNLYDVRGEIDEIKNEISKNQKGDILNTLKKRYVIKGFFIALGLSSVQQLSGLAAILAYTEFIFTAAGSKLAPDVSSIIVGVVLFLASFGGPLIVDRKGAYFYLLDNSSVDLNKVSWLPIVCLMVYMVTFNIGFGPLPYTITSEILPLNVKFFLATITGFSGWLMSFLVSRFFNDLNAALGRGGTFWLFSGFCVAGLLFIIFVVPETKGKSFQEIQGLLDK</sequence>
<proteinExistence type="inferred from homology"/>
<evidence type="ECO:0000313" key="11">
    <source>
        <dbReference type="Proteomes" id="UP001159042"/>
    </source>
</evidence>
<dbReference type="Pfam" id="PF00083">
    <property type="entry name" value="Sugar_tr"/>
    <property type="match status" value="2"/>
</dbReference>
<keyword evidence="11" id="KW-1185">Reference proteome</keyword>
<dbReference type="PROSITE" id="PS00217">
    <property type="entry name" value="SUGAR_TRANSPORT_2"/>
    <property type="match status" value="1"/>
</dbReference>
<feature type="transmembrane region" description="Helical" evidence="8">
    <location>
        <begin position="753"/>
        <end position="778"/>
    </location>
</feature>
<dbReference type="Pfam" id="PF07690">
    <property type="entry name" value="MFS_1"/>
    <property type="match status" value="1"/>
</dbReference>
<dbReference type="InterPro" id="IPR005828">
    <property type="entry name" value="MFS_sugar_transport-like"/>
</dbReference>
<keyword evidence="3 8" id="KW-0812">Transmembrane</keyword>
<feature type="transmembrane region" description="Helical" evidence="8">
    <location>
        <begin position="790"/>
        <end position="811"/>
    </location>
</feature>
<dbReference type="InterPro" id="IPR005829">
    <property type="entry name" value="Sugar_transporter_CS"/>
</dbReference>
<dbReference type="GO" id="GO:0005886">
    <property type="term" value="C:plasma membrane"/>
    <property type="evidence" value="ECO:0007669"/>
    <property type="project" value="UniProtKB-SubCell"/>
</dbReference>
<feature type="domain" description="Major facilitator superfamily (MFS) profile" evidence="9">
    <location>
        <begin position="13"/>
        <end position="446"/>
    </location>
</feature>
<feature type="transmembrane region" description="Helical" evidence="8">
    <location>
        <begin position="354"/>
        <end position="379"/>
    </location>
</feature>
<evidence type="ECO:0000256" key="5">
    <source>
        <dbReference type="ARBA" id="ARBA00023136"/>
    </source>
</evidence>
<dbReference type="GO" id="GO:0022857">
    <property type="term" value="F:transmembrane transporter activity"/>
    <property type="evidence" value="ECO:0007669"/>
    <property type="project" value="InterPro"/>
</dbReference>
<evidence type="ECO:0000256" key="4">
    <source>
        <dbReference type="ARBA" id="ARBA00022989"/>
    </source>
</evidence>
<dbReference type="EMBL" id="JANEYG010000015">
    <property type="protein sequence ID" value="KAJ8920264.1"/>
    <property type="molecule type" value="Genomic_DNA"/>
</dbReference>
<name>A0AAV8W1R4_9CUCU</name>
<dbReference type="InterPro" id="IPR011701">
    <property type="entry name" value="MFS"/>
</dbReference>
<keyword evidence="4 8" id="KW-1133">Transmembrane helix</keyword>
<feature type="transmembrane region" description="Helical" evidence="8">
    <location>
        <begin position="12"/>
        <end position="32"/>
    </location>
</feature>
<dbReference type="SUPFAM" id="SSF103473">
    <property type="entry name" value="MFS general substrate transporter"/>
    <property type="match status" value="2"/>
</dbReference>
<evidence type="ECO:0000256" key="6">
    <source>
        <dbReference type="ARBA" id="ARBA00023180"/>
    </source>
</evidence>
<comment type="subcellular location">
    <subcellularLocation>
        <location evidence="1">Cell membrane</location>
        <topology evidence="1">Multi-pass membrane protein</topology>
    </subcellularLocation>
</comment>
<feature type="transmembrane region" description="Helical" evidence="8">
    <location>
        <begin position="423"/>
        <end position="442"/>
    </location>
</feature>
<evidence type="ECO:0000259" key="9">
    <source>
        <dbReference type="PROSITE" id="PS50850"/>
    </source>
</evidence>
<evidence type="ECO:0000256" key="3">
    <source>
        <dbReference type="ARBA" id="ARBA00022692"/>
    </source>
</evidence>
<feature type="transmembrane region" description="Helical" evidence="8">
    <location>
        <begin position="255"/>
        <end position="278"/>
    </location>
</feature>
<keyword evidence="6" id="KW-0325">Glycoprotein</keyword>
<feature type="transmembrane region" description="Helical" evidence="8">
    <location>
        <begin position="112"/>
        <end position="135"/>
    </location>
</feature>
<dbReference type="PROSITE" id="PS50850">
    <property type="entry name" value="MFS"/>
    <property type="match status" value="1"/>
</dbReference>
<evidence type="ECO:0000256" key="7">
    <source>
        <dbReference type="ARBA" id="ARBA00024348"/>
    </source>
</evidence>
<dbReference type="PANTHER" id="PTHR48021:SF47">
    <property type="entry name" value="GH17672P"/>
    <property type="match status" value="1"/>
</dbReference>
<dbReference type="InterPro" id="IPR020846">
    <property type="entry name" value="MFS_dom"/>
</dbReference>
<dbReference type="InterPro" id="IPR050549">
    <property type="entry name" value="MFS_Trehalose_Transporter"/>
</dbReference>
<dbReference type="InterPro" id="IPR003663">
    <property type="entry name" value="Sugar/inositol_transpt"/>
</dbReference>
<dbReference type="PRINTS" id="PR00171">
    <property type="entry name" value="SUGRTRNSPORT"/>
</dbReference>
<feature type="transmembrane region" description="Helical" evidence="8">
    <location>
        <begin position="823"/>
        <end position="842"/>
    </location>
</feature>
<dbReference type="Gene3D" id="1.20.1250.20">
    <property type="entry name" value="MFS general substrate transporter like domains"/>
    <property type="match status" value="2"/>
</dbReference>
<evidence type="ECO:0000313" key="10">
    <source>
        <dbReference type="EMBL" id="KAJ8920264.1"/>
    </source>
</evidence>
<comment type="caution">
    <text evidence="10">The sequence shown here is derived from an EMBL/GenBank/DDBJ whole genome shotgun (WGS) entry which is preliminary data.</text>
</comment>
<feature type="transmembrane region" description="Helical" evidence="8">
    <location>
        <begin position="391"/>
        <end position="411"/>
    </location>
</feature>
<gene>
    <name evidence="10" type="ORF">NQ315_011925</name>
</gene>
<feature type="transmembrane region" description="Helical" evidence="8">
    <location>
        <begin position="540"/>
        <end position="559"/>
    </location>
</feature>
<feature type="transmembrane region" description="Helical" evidence="8">
    <location>
        <begin position="513"/>
        <end position="533"/>
    </location>
</feature>
<feature type="transmembrane region" description="Helical" evidence="8">
    <location>
        <begin position="147"/>
        <end position="165"/>
    </location>
</feature>
<protein>
    <recommendedName>
        <fullName evidence="9">Major facilitator superfamily (MFS) profile domain-containing protein</fullName>
    </recommendedName>
</protein>
<feature type="transmembrane region" description="Helical" evidence="8">
    <location>
        <begin position="709"/>
        <end position="733"/>
    </location>
</feature>
<comment type="similarity">
    <text evidence="7">Belongs to the major facilitator superfamily. Sugar transporter (TC 2.A.1.1) family. Trehalose transporter subfamily.</text>
</comment>
<feature type="transmembrane region" description="Helical" evidence="8">
    <location>
        <begin position="88"/>
        <end position="106"/>
    </location>
</feature>
<evidence type="ECO:0000256" key="1">
    <source>
        <dbReference type="ARBA" id="ARBA00004651"/>
    </source>
</evidence>
<dbReference type="InterPro" id="IPR036259">
    <property type="entry name" value="MFS_trans_sf"/>
</dbReference>
<dbReference type="PANTHER" id="PTHR48021">
    <property type="match status" value="1"/>
</dbReference>
<feature type="transmembrane region" description="Helical" evidence="8">
    <location>
        <begin position="676"/>
        <end position="697"/>
    </location>
</feature>
<keyword evidence="5 8" id="KW-0472">Membrane</keyword>
<feature type="transmembrane region" description="Helical" evidence="8">
    <location>
        <begin position="60"/>
        <end position="81"/>
    </location>
</feature>
<accession>A0AAV8W1R4</accession>
<dbReference type="FunFam" id="1.20.1250.20:FF:000055">
    <property type="entry name" value="Facilitated trehalose transporter Tret1-2 homolog"/>
    <property type="match status" value="1"/>
</dbReference>
<feature type="transmembrane region" description="Helical" evidence="8">
    <location>
        <begin position="293"/>
        <end position="313"/>
    </location>
</feature>
<feature type="transmembrane region" description="Helical" evidence="8">
    <location>
        <begin position="604"/>
        <end position="626"/>
    </location>
</feature>
<evidence type="ECO:0000256" key="2">
    <source>
        <dbReference type="ARBA" id="ARBA00022475"/>
    </source>
</evidence>
<dbReference type="AlphaFoldDB" id="A0AAV8W1R4"/>
<evidence type="ECO:0000256" key="8">
    <source>
        <dbReference type="SAM" id="Phobius"/>
    </source>
</evidence>